<organism evidence="3 4">
    <name type="scientific">Deinandra increscens subsp. villosa</name>
    <dbReference type="NCBI Taxonomy" id="3103831"/>
    <lineage>
        <taxon>Eukaryota</taxon>
        <taxon>Viridiplantae</taxon>
        <taxon>Streptophyta</taxon>
        <taxon>Embryophyta</taxon>
        <taxon>Tracheophyta</taxon>
        <taxon>Spermatophyta</taxon>
        <taxon>Magnoliopsida</taxon>
        <taxon>eudicotyledons</taxon>
        <taxon>Gunneridae</taxon>
        <taxon>Pentapetalae</taxon>
        <taxon>asterids</taxon>
        <taxon>campanulids</taxon>
        <taxon>Asterales</taxon>
        <taxon>Asteraceae</taxon>
        <taxon>Asteroideae</taxon>
        <taxon>Heliantheae alliance</taxon>
        <taxon>Madieae</taxon>
        <taxon>Madiinae</taxon>
        <taxon>Deinandra</taxon>
    </lineage>
</organism>
<keyword evidence="1" id="KW-0694">RNA-binding</keyword>
<comment type="caution">
    <text evidence="3">The sequence shown here is derived from an EMBL/GenBank/DDBJ whole genome shotgun (WGS) entry which is preliminary data.</text>
</comment>
<accession>A0AAP0CU27</accession>
<gene>
    <name evidence="3" type="ORF">SSX86_016880</name>
</gene>
<dbReference type="InterPro" id="IPR000504">
    <property type="entry name" value="RRM_dom"/>
</dbReference>
<evidence type="ECO:0000313" key="3">
    <source>
        <dbReference type="EMBL" id="KAK9063010.1"/>
    </source>
</evidence>
<protein>
    <recommendedName>
        <fullName evidence="2">RRM domain-containing protein</fullName>
    </recommendedName>
</protein>
<evidence type="ECO:0000256" key="1">
    <source>
        <dbReference type="PROSITE-ProRule" id="PRU00176"/>
    </source>
</evidence>
<dbReference type="AlphaFoldDB" id="A0AAP0CU27"/>
<dbReference type="InterPro" id="IPR035979">
    <property type="entry name" value="RBD_domain_sf"/>
</dbReference>
<proteinExistence type="predicted"/>
<dbReference type="Pfam" id="PF00076">
    <property type="entry name" value="RRM_1"/>
    <property type="match status" value="1"/>
</dbReference>
<dbReference type="SMART" id="SM00360">
    <property type="entry name" value="RRM"/>
    <property type="match status" value="1"/>
</dbReference>
<sequence>MNGRRREKTLEDAVDGEAWQTVRRRPINNRPTFSFFIARFPDRTLVDDLELATKHLGTVEDVFVARKRRYNNERFGFIRFKNLLDVAKVKKRLNEVKIGESFLKENVSKVPRSGLSTSISRDNRVKDISVRAPPIP</sequence>
<dbReference type="PROSITE" id="PS50102">
    <property type="entry name" value="RRM"/>
    <property type="match status" value="1"/>
</dbReference>
<evidence type="ECO:0000259" key="2">
    <source>
        <dbReference type="PROSITE" id="PS50102"/>
    </source>
</evidence>
<dbReference type="SUPFAM" id="SSF54928">
    <property type="entry name" value="RNA-binding domain, RBD"/>
    <property type="match status" value="1"/>
</dbReference>
<name>A0AAP0CU27_9ASTR</name>
<dbReference type="GO" id="GO:0003723">
    <property type="term" value="F:RNA binding"/>
    <property type="evidence" value="ECO:0007669"/>
    <property type="project" value="UniProtKB-UniRule"/>
</dbReference>
<reference evidence="3 4" key="1">
    <citation type="submission" date="2024-04" db="EMBL/GenBank/DDBJ databases">
        <title>The reference genome of an endangered Asteraceae, Deinandra increscens subsp. villosa, native to the Central Coast of California.</title>
        <authorList>
            <person name="Guilliams M."/>
            <person name="Hasenstab-Lehman K."/>
            <person name="Meyer R."/>
            <person name="Mcevoy S."/>
        </authorList>
    </citation>
    <scope>NUCLEOTIDE SEQUENCE [LARGE SCALE GENOMIC DNA]</scope>
    <source>
        <tissue evidence="3">Leaf</tissue>
    </source>
</reference>
<dbReference type="Proteomes" id="UP001408789">
    <property type="component" value="Unassembled WGS sequence"/>
</dbReference>
<feature type="domain" description="RRM" evidence="2">
    <location>
        <begin position="33"/>
        <end position="110"/>
    </location>
</feature>
<dbReference type="CDD" id="cd00590">
    <property type="entry name" value="RRM_SF"/>
    <property type="match status" value="1"/>
</dbReference>
<evidence type="ECO:0000313" key="4">
    <source>
        <dbReference type="Proteomes" id="UP001408789"/>
    </source>
</evidence>
<dbReference type="InterPro" id="IPR012677">
    <property type="entry name" value="Nucleotide-bd_a/b_plait_sf"/>
</dbReference>
<dbReference type="EMBL" id="JBCNJP010000018">
    <property type="protein sequence ID" value="KAK9063010.1"/>
    <property type="molecule type" value="Genomic_DNA"/>
</dbReference>
<dbReference type="Gene3D" id="3.30.70.330">
    <property type="match status" value="1"/>
</dbReference>
<keyword evidence="4" id="KW-1185">Reference proteome</keyword>